<organism evidence="3 4">
    <name type="scientific">Niveispirillum cyanobacteriorum</name>
    <dbReference type="NCBI Taxonomy" id="1612173"/>
    <lineage>
        <taxon>Bacteria</taxon>
        <taxon>Pseudomonadati</taxon>
        <taxon>Pseudomonadota</taxon>
        <taxon>Alphaproteobacteria</taxon>
        <taxon>Rhodospirillales</taxon>
        <taxon>Azospirillaceae</taxon>
        <taxon>Niveispirillum</taxon>
    </lineage>
</organism>
<dbReference type="CDD" id="cd01821">
    <property type="entry name" value="Rhamnogalacturan_acetylesterase_like"/>
    <property type="match status" value="1"/>
</dbReference>
<name>A0A2K9NEU8_9PROT</name>
<dbReference type="GO" id="GO:0016788">
    <property type="term" value="F:hydrolase activity, acting on ester bonds"/>
    <property type="evidence" value="ECO:0007669"/>
    <property type="project" value="UniProtKB-ARBA"/>
</dbReference>
<dbReference type="InterPro" id="IPR037459">
    <property type="entry name" value="RhgT-like"/>
</dbReference>
<evidence type="ECO:0000313" key="3">
    <source>
        <dbReference type="EMBL" id="AUN31607.1"/>
    </source>
</evidence>
<proteinExistence type="inferred from homology"/>
<dbReference type="Gene3D" id="3.40.50.1110">
    <property type="entry name" value="SGNH hydrolase"/>
    <property type="match status" value="1"/>
</dbReference>
<dbReference type="SUPFAM" id="SSF52266">
    <property type="entry name" value="SGNH hydrolase"/>
    <property type="match status" value="1"/>
</dbReference>
<dbReference type="Pfam" id="PF13472">
    <property type="entry name" value="Lipase_GDSL_2"/>
    <property type="match status" value="1"/>
</dbReference>
<dbReference type="InterPro" id="IPR036514">
    <property type="entry name" value="SGNH_hydro_sf"/>
</dbReference>
<evidence type="ECO:0000313" key="4">
    <source>
        <dbReference type="Proteomes" id="UP000234752"/>
    </source>
</evidence>
<comment type="similarity">
    <text evidence="1">Belongs to the 'GDSL' lipolytic enzyme family.</text>
</comment>
<gene>
    <name evidence="3" type="ORF">C0V82_02455</name>
</gene>
<evidence type="ECO:0000256" key="1">
    <source>
        <dbReference type="ARBA" id="ARBA00008668"/>
    </source>
</evidence>
<protein>
    <submittedName>
        <fullName evidence="3">Uncharacterized protein</fullName>
    </submittedName>
</protein>
<keyword evidence="4" id="KW-1185">Reference proteome</keyword>
<dbReference type="AlphaFoldDB" id="A0A2K9NEU8"/>
<accession>A0A2K9NEU8</accession>
<evidence type="ECO:0000256" key="2">
    <source>
        <dbReference type="ARBA" id="ARBA00022801"/>
    </source>
</evidence>
<dbReference type="InterPro" id="IPR013830">
    <property type="entry name" value="SGNH_hydro"/>
</dbReference>
<dbReference type="EMBL" id="CP025611">
    <property type="protein sequence ID" value="AUN31607.1"/>
    <property type="molecule type" value="Genomic_DNA"/>
</dbReference>
<keyword evidence="2" id="KW-0378">Hydrolase</keyword>
<dbReference type="PANTHER" id="PTHR43695">
    <property type="entry name" value="PUTATIVE (AFU_ORTHOLOGUE AFUA_2G17250)-RELATED"/>
    <property type="match status" value="1"/>
</dbReference>
<dbReference type="KEGG" id="ncb:C0V82_02455"/>
<dbReference type="OrthoDB" id="191551at2"/>
<sequence length="264" mass="28469">MRYWMIPALAALMLSAPVATAERIFIAGDSTAANYGADRYPQMGWGMALACNLDGSVAVENRAMGGRSTKSFIAEGRFDAIAKDIAAGDTLLIQFGHNDANQAKEERYTPLPDFRVNLLRFISMAREKGAQAVLLTPVARRSFKEDGSINDSFGSYAEVTRAVARETATPLIDLGYDSRVYVHGLGPEPAKAYFLHYSKEQAQAAGYTRWPDGIADDTHFSEMGARAMASLVAGRLKELNLPVSAHVTPRPAANPPTLGGPTCP</sequence>
<reference evidence="3 4" key="1">
    <citation type="submission" date="2017-12" db="EMBL/GenBank/DDBJ databases">
        <title>Genomes of bacteria within cyanobacterial aggregates.</title>
        <authorList>
            <person name="Cai H."/>
        </authorList>
    </citation>
    <scope>NUCLEOTIDE SEQUENCE [LARGE SCALE GENOMIC DNA]</scope>
    <source>
        <strain evidence="3 4">TH16</strain>
    </source>
</reference>
<dbReference type="PANTHER" id="PTHR43695:SF1">
    <property type="entry name" value="RHAMNOGALACTURONAN ACETYLESTERASE"/>
    <property type="match status" value="1"/>
</dbReference>
<dbReference type="Proteomes" id="UP000234752">
    <property type="component" value="Chromosome eg_1"/>
</dbReference>